<accession>A0AAU7V7W6</accession>
<name>A0AAU7V7W6_9ACTO</name>
<protein>
    <submittedName>
        <fullName evidence="3">Pilus assembly protein TadG-related protein</fullName>
    </submittedName>
</protein>
<dbReference type="Pfam" id="PF13400">
    <property type="entry name" value="Tad"/>
    <property type="match status" value="1"/>
</dbReference>
<organism evidence="3">
    <name type="scientific">Scrofimicrobium appendicitidis</name>
    <dbReference type="NCBI Taxonomy" id="3079930"/>
    <lineage>
        <taxon>Bacteria</taxon>
        <taxon>Bacillati</taxon>
        <taxon>Actinomycetota</taxon>
        <taxon>Actinomycetes</taxon>
        <taxon>Actinomycetales</taxon>
        <taxon>Actinomycetaceae</taxon>
        <taxon>Scrofimicrobium</taxon>
    </lineage>
</organism>
<feature type="transmembrane region" description="Helical" evidence="1">
    <location>
        <begin position="20"/>
        <end position="39"/>
    </location>
</feature>
<sequence length="138" mass="13862">MNIGGDPNVWERGSATVTAVGMTLALLLVGGVLIAALGVQVERTKTQAAVDLAALAGAASAPSALVGSADPSGPCAVAEEVAAANRVELVDCFAREGDLWVRAEGSVRVWWGQSWGVPARARAGPAGTGELISPLASE</sequence>
<evidence type="ECO:0000313" key="3">
    <source>
        <dbReference type="EMBL" id="XBW08137.1"/>
    </source>
</evidence>
<dbReference type="KEGG" id="sapp:SAC06_00835"/>
<dbReference type="InterPro" id="IPR021202">
    <property type="entry name" value="Rv3654c-like"/>
</dbReference>
<keyword evidence="1" id="KW-0812">Transmembrane</keyword>
<dbReference type="AlphaFoldDB" id="A0AAU7V7W6"/>
<dbReference type="InterPro" id="IPR028087">
    <property type="entry name" value="Tad_N"/>
</dbReference>
<dbReference type="NCBIfam" id="TIGR03816">
    <property type="entry name" value="tadE_like_DECH"/>
    <property type="match status" value="1"/>
</dbReference>
<dbReference type="RefSeq" id="WP_350258336.1">
    <property type="nucleotide sequence ID" value="NZ_CP138335.1"/>
</dbReference>
<keyword evidence="1" id="KW-0472">Membrane</keyword>
<reference evidence="3" key="1">
    <citation type="submission" date="2023-11" db="EMBL/GenBank/DDBJ databases">
        <title>Scrofimicrobium hongkongense sp. nov., isolated from a patient with peritonitis.</title>
        <authorList>
            <person name="Lao H.Y."/>
            <person name="Wong A.Y.P."/>
            <person name="Ng T.L."/>
            <person name="Wong R.Y.L."/>
            <person name="Yau M.C.Y."/>
            <person name="Lam J.Y.W."/>
            <person name="Siu G.K.H."/>
        </authorList>
    </citation>
    <scope>NUCLEOTIDE SEQUENCE</scope>
    <source>
        <strain evidence="3">R131</strain>
    </source>
</reference>
<gene>
    <name evidence="3" type="ORF">SAC06_00835</name>
</gene>
<evidence type="ECO:0000256" key="1">
    <source>
        <dbReference type="SAM" id="Phobius"/>
    </source>
</evidence>
<proteinExistence type="predicted"/>
<feature type="domain" description="Putative Flp pilus-assembly TadG-like N-terminal" evidence="2">
    <location>
        <begin position="13"/>
        <end position="59"/>
    </location>
</feature>
<evidence type="ECO:0000259" key="2">
    <source>
        <dbReference type="Pfam" id="PF13400"/>
    </source>
</evidence>
<keyword evidence="1" id="KW-1133">Transmembrane helix</keyword>
<dbReference type="EMBL" id="CP138335">
    <property type="protein sequence ID" value="XBW08137.1"/>
    <property type="molecule type" value="Genomic_DNA"/>
</dbReference>